<evidence type="ECO:0000256" key="6">
    <source>
        <dbReference type="ARBA" id="ARBA00022679"/>
    </source>
</evidence>
<dbReference type="EMBL" id="JQIF01000113">
    <property type="protein sequence ID" value="KGJ51371.1"/>
    <property type="molecule type" value="Genomic_DNA"/>
</dbReference>
<keyword evidence="10" id="KW-0902">Two-component regulatory system</keyword>
<dbReference type="CDD" id="cd00082">
    <property type="entry name" value="HisKA"/>
    <property type="match status" value="1"/>
</dbReference>
<evidence type="ECO:0000256" key="4">
    <source>
        <dbReference type="ARBA" id="ARBA00022475"/>
    </source>
</evidence>
<feature type="transmembrane region" description="Helical" evidence="12">
    <location>
        <begin position="9"/>
        <end position="28"/>
    </location>
</feature>
<dbReference type="Gene3D" id="3.30.565.10">
    <property type="entry name" value="Histidine kinase-like ATPase, C-terminal domain"/>
    <property type="match status" value="1"/>
</dbReference>
<comment type="caution">
    <text evidence="14">The sequence shown here is derived from an EMBL/GenBank/DDBJ whole genome shotgun (WGS) entry which is preliminary data.</text>
</comment>
<dbReference type="GO" id="GO:0016036">
    <property type="term" value="P:cellular response to phosphate starvation"/>
    <property type="evidence" value="ECO:0007669"/>
    <property type="project" value="TreeGrafter"/>
</dbReference>
<sequence>MKGWLKDRRLCICILLAVLIIYHLYFLWLSSVKMELSELLYADFMLFVVIGVCTVSDWYRWLKKTEGWQNAMQTASYVLSEELDDTGELQTVLAHNEQEYLREQKEHYMQQQELQDYISRWSHEIKLPLAALRMMNERNTDAALQKDMQKQLEKMERQLHMMLCTAKAWMPAGDRSIMKIELKKAIQSAVKNASYFLIHEGFEIQIEDSVDILVLSDEQWLVYMLDQLISNAVKYHKEHPVLTFFCEVREYAVLHVRDNGIGIRQEELSAVFERGYTGRNQRNGAYRSTGMGLYFVRKIADLLGHTVAITSREQDYTDIQITFSHDGDFFHLTDL</sequence>
<gene>
    <name evidence="14" type="ORF">CIAN88_20555</name>
</gene>
<dbReference type="AlphaFoldDB" id="A0A099I1E3"/>
<keyword evidence="8 14" id="KW-0418">Kinase</keyword>
<comment type="catalytic activity">
    <reaction evidence="1">
        <text>ATP + protein L-histidine = ADP + protein N-phospho-L-histidine.</text>
        <dbReference type="EC" id="2.7.13.3"/>
    </reaction>
</comment>
<keyword evidence="5" id="KW-0597">Phosphoprotein</keyword>
<evidence type="ECO:0000313" key="15">
    <source>
        <dbReference type="Proteomes" id="UP000030008"/>
    </source>
</evidence>
<dbReference type="InterPro" id="IPR036890">
    <property type="entry name" value="HATPase_C_sf"/>
</dbReference>
<dbReference type="GO" id="GO:0004721">
    <property type="term" value="F:phosphoprotein phosphatase activity"/>
    <property type="evidence" value="ECO:0007669"/>
    <property type="project" value="TreeGrafter"/>
</dbReference>
<evidence type="ECO:0000256" key="11">
    <source>
        <dbReference type="ARBA" id="ARBA00023136"/>
    </source>
</evidence>
<dbReference type="InterPro" id="IPR004358">
    <property type="entry name" value="Sig_transdc_His_kin-like_C"/>
</dbReference>
<accession>A0A099I1E3</accession>
<dbReference type="Proteomes" id="UP000030008">
    <property type="component" value="Unassembled WGS sequence"/>
</dbReference>
<dbReference type="PANTHER" id="PTHR45453">
    <property type="entry name" value="PHOSPHATE REGULON SENSOR PROTEIN PHOR"/>
    <property type="match status" value="1"/>
</dbReference>
<evidence type="ECO:0000256" key="8">
    <source>
        <dbReference type="ARBA" id="ARBA00022777"/>
    </source>
</evidence>
<feature type="transmembrane region" description="Helical" evidence="12">
    <location>
        <begin position="40"/>
        <end position="59"/>
    </location>
</feature>
<dbReference type="GO" id="GO:0005886">
    <property type="term" value="C:plasma membrane"/>
    <property type="evidence" value="ECO:0007669"/>
    <property type="project" value="UniProtKB-SubCell"/>
</dbReference>
<reference evidence="14 15" key="1">
    <citation type="submission" date="2014-08" db="EMBL/GenBank/DDBJ databases">
        <title>Clostridium innocuum, an unnegligible vancomycin-resistant pathogen causing extra-intestinal infections.</title>
        <authorList>
            <person name="Feng Y."/>
            <person name="Chiu C.-H."/>
        </authorList>
    </citation>
    <scope>NUCLEOTIDE SEQUENCE [LARGE SCALE GENOMIC DNA]</scope>
    <source>
        <strain evidence="14 15">AN88</strain>
    </source>
</reference>
<keyword evidence="7 12" id="KW-0812">Transmembrane</keyword>
<dbReference type="Pfam" id="PF02518">
    <property type="entry name" value="HATPase_c"/>
    <property type="match status" value="1"/>
</dbReference>
<keyword evidence="9 12" id="KW-1133">Transmembrane helix</keyword>
<dbReference type="InterPro" id="IPR003594">
    <property type="entry name" value="HATPase_dom"/>
</dbReference>
<dbReference type="InterPro" id="IPR003661">
    <property type="entry name" value="HisK_dim/P_dom"/>
</dbReference>
<dbReference type="RefSeq" id="WP_044907886.1">
    <property type="nucleotide sequence ID" value="NZ_JQIF01000113.1"/>
</dbReference>
<keyword evidence="6" id="KW-0808">Transferase</keyword>
<evidence type="ECO:0000256" key="10">
    <source>
        <dbReference type="ARBA" id="ARBA00023012"/>
    </source>
</evidence>
<evidence type="ECO:0000256" key="3">
    <source>
        <dbReference type="ARBA" id="ARBA00012438"/>
    </source>
</evidence>
<evidence type="ECO:0000256" key="12">
    <source>
        <dbReference type="SAM" id="Phobius"/>
    </source>
</evidence>
<dbReference type="SUPFAM" id="SSF55874">
    <property type="entry name" value="ATPase domain of HSP90 chaperone/DNA topoisomerase II/histidine kinase"/>
    <property type="match status" value="1"/>
</dbReference>
<evidence type="ECO:0000256" key="1">
    <source>
        <dbReference type="ARBA" id="ARBA00000085"/>
    </source>
</evidence>
<evidence type="ECO:0000256" key="5">
    <source>
        <dbReference type="ARBA" id="ARBA00022553"/>
    </source>
</evidence>
<protein>
    <recommendedName>
        <fullName evidence="3">histidine kinase</fullName>
        <ecNumber evidence="3">2.7.13.3</ecNumber>
    </recommendedName>
</protein>
<comment type="subcellular location">
    <subcellularLocation>
        <location evidence="2">Cell membrane</location>
        <topology evidence="2">Multi-pass membrane protein</topology>
    </subcellularLocation>
</comment>
<dbReference type="PANTHER" id="PTHR45453:SF2">
    <property type="entry name" value="HISTIDINE KINASE"/>
    <property type="match status" value="1"/>
</dbReference>
<dbReference type="SUPFAM" id="SSF47384">
    <property type="entry name" value="Homodimeric domain of signal transducing histidine kinase"/>
    <property type="match status" value="1"/>
</dbReference>
<dbReference type="PROSITE" id="PS50109">
    <property type="entry name" value="HIS_KIN"/>
    <property type="match status" value="1"/>
</dbReference>
<keyword evidence="4" id="KW-1003">Cell membrane</keyword>
<name>A0A099I1E3_CLOIN</name>
<proteinExistence type="predicted"/>
<evidence type="ECO:0000256" key="9">
    <source>
        <dbReference type="ARBA" id="ARBA00022989"/>
    </source>
</evidence>
<dbReference type="GO" id="GO:0000155">
    <property type="term" value="F:phosphorelay sensor kinase activity"/>
    <property type="evidence" value="ECO:0007669"/>
    <property type="project" value="InterPro"/>
</dbReference>
<dbReference type="InterPro" id="IPR050351">
    <property type="entry name" value="BphY/WalK/GraS-like"/>
</dbReference>
<evidence type="ECO:0000313" key="14">
    <source>
        <dbReference type="EMBL" id="KGJ51371.1"/>
    </source>
</evidence>
<evidence type="ECO:0000256" key="2">
    <source>
        <dbReference type="ARBA" id="ARBA00004651"/>
    </source>
</evidence>
<dbReference type="SMART" id="SM00387">
    <property type="entry name" value="HATPase_c"/>
    <property type="match status" value="1"/>
</dbReference>
<evidence type="ECO:0000256" key="7">
    <source>
        <dbReference type="ARBA" id="ARBA00022692"/>
    </source>
</evidence>
<dbReference type="InterPro" id="IPR005467">
    <property type="entry name" value="His_kinase_dom"/>
</dbReference>
<evidence type="ECO:0000259" key="13">
    <source>
        <dbReference type="PROSITE" id="PS50109"/>
    </source>
</evidence>
<dbReference type="PRINTS" id="PR00344">
    <property type="entry name" value="BCTRLSENSOR"/>
</dbReference>
<keyword evidence="11 12" id="KW-0472">Membrane</keyword>
<organism evidence="14 15">
    <name type="scientific">Clostridium innocuum</name>
    <dbReference type="NCBI Taxonomy" id="1522"/>
    <lineage>
        <taxon>Bacteria</taxon>
        <taxon>Bacillati</taxon>
        <taxon>Bacillota</taxon>
        <taxon>Clostridia</taxon>
        <taxon>Eubacteriales</taxon>
        <taxon>Clostridiaceae</taxon>
        <taxon>Clostridium</taxon>
    </lineage>
</organism>
<dbReference type="InterPro" id="IPR036097">
    <property type="entry name" value="HisK_dim/P_sf"/>
</dbReference>
<dbReference type="EC" id="2.7.13.3" evidence="3"/>
<feature type="domain" description="Histidine kinase" evidence="13">
    <location>
        <begin position="120"/>
        <end position="327"/>
    </location>
</feature>